<feature type="domain" description="G-protein coupled receptors family 1 profile" evidence="10">
    <location>
        <begin position="1"/>
        <end position="101"/>
    </location>
</feature>
<dbReference type="CDD" id="cd00637">
    <property type="entry name" value="7tm_classA_rhodopsin-like"/>
    <property type="match status" value="1"/>
</dbReference>
<dbReference type="AlphaFoldDB" id="A0A7I8VZB7"/>
<keyword evidence="7" id="KW-0675">Receptor</keyword>
<organism evidence="11 12">
    <name type="scientific">Dimorphilus gyrociliatus</name>
    <dbReference type="NCBI Taxonomy" id="2664684"/>
    <lineage>
        <taxon>Eukaryota</taxon>
        <taxon>Metazoa</taxon>
        <taxon>Spiralia</taxon>
        <taxon>Lophotrochozoa</taxon>
        <taxon>Annelida</taxon>
        <taxon>Polychaeta</taxon>
        <taxon>Polychaeta incertae sedis</taxon>
        <taxon>Dinophilidae</taxon>
        <taxon>Dimorphilus</taxon>
    </lineage>
</organism>
<comment type="caution">
    <text evidence="11">The sequence shown here is derived from an EMBL/GenBank/DDBJ whole genome shotgun (WGS) entry which is preliminary data.</text>
</comment>
<feature type="transmembrane region" description="Helical" evidence="9">
    <location>
        <begin position="76"/>
        <end position="100"/>
    </location>
</feature>
<feature type="transmembrane region" description="Helical" evidence="9">
    <location>
        <begin position="36"/>
        <end position="55"/>
    </location>
</feature>
<dbReference type="PANTHER" id="PTHR24249:SF424">
    <property type="entry name" value="G-PROTEIN COUPLED RECEPTORS FAMILY 1 PROFILE DOMAIN-CONTAINING PROTEIN"/>
    <property type="match status" value="1"/>
</dbReference>
<keyword evidence="5" id="KW-0297">G-protein coupled receptor</keyword>
<dbReference type="PROSITE" id="PS50262">
    <property type="entry name" value="G_PROTEIN_RECEP_F1_2"/>
    <property type="match status" value="1"/>
</dbReference>
<evidence type="ECO:0000256" key="2">
    <source>
        <dbReference type="ARBA" id="ARBA00022475"/>
    </source>
</evidence>
<dbReference type="Pfam" id="PF00001">
    <property type="entry name" value="7tm_1"/>
    <property type="match status" value="1"/>
</dbReference>
<keyword evidence="12" id="KW-1185">Reference proteome</keyword>
<evidence type="ECO:0000256" key="9">
    <source>
        <dbReference type="SAM" id="Phobius"/>
    </source>
</evidence>
<keyword evidence="6 9" id="KW-0472">Membrane</keyword>
<dbReference type="OrthoDB" id="6102451at2759"/>
<protein>
    <submittedName>
        <fullName evidence="11">DgyrCDS9793</fullName>
    </submittedName>
</protein>
<evidence type="ECO:0000256" key="7">
    <source>
        <dbReference type="ARBA" id="ARBA00023170"/>
    </source>
</evidence>
<evidence type="ECO:0000313" key="12">
    <source>
        <dbReference type="Proteomes" id="UP000549394"/>
    </source>
</evidence>
<dbReference type="Gene3D" id="1.20.1070.10">
    <property type="entry name" value="Rhodopsin 7-helix transmembrane proteins"/>
    <property type="match status" value="1"/>
</dbReference>
<dbReference type="GO" id="GO:0004930">
    <property type="term" value="F:G protein-coupled receptor activity"/>
    <property type="evidence" value="ECO:0007669"/>
    <property type="project" value="UniProtKB-KW"/>
</dbReference>
<evidence type="ECO:0000256" key="5">
    <source>
        <dbReference type="ARBA" id="ARBA00023040"/>
    </source>
</evidence>
<dbReference type="InterPro" id="IPR050569">
    <property type="entry name" value="TAAR"/>
</dbReference>
<comment type="subcellular location">
    <subcellularLocation>
        <location evidence="1">Cell membrane</location>
        <topology evidence="1">Multi-pass membrane protein</topology>
    </subcellularLocation>
</comment>
<evidence type="ECO:0000313" key="11">
    <source>
        <dbReference type="EMBL" id="CAD5121262.1"/>
    </source>
</evidence>
<dbReference type="Proteomes" id="UP000549394">
    <property type="component" value="Unassembled WGS sequence"/>
</dbReference>
<gene>
    <name evidence="11" type="ORF">DGYR_LOCUS9244</name>
</gene>
<keyword evidence="8" id="KW-0807">Transducer</keyword>
<dbReference type="SUPFAM" id="SSF81321">
    <property type="entry name" value="Family A G protein-coupled receptor-like"/>
    <property type="match status" value="1"/>
</dbReference>
<proteinExistence type="predicted"/>
<evidence type="ECO:0000256" key="6">
    <source>
        <dbReference type="ARBA" id="ARBA00023136"/>
    </source>
</evidence>
<evidence type="ECO:0000256" key="1">
    <source>
        <dbReference type="ARBA" id="ARBA00004651"/>
    </source>
</evidence>
<evidence type="ECO:0000256" key="3">
    <source>
        <dbReference type="ARBA" id="ARBA00022692"/>
    </source>
</evidence>
<evidence type="ECO:0000259" key="10">
    <source>
        <dbReference type="PROSITE" id="PS50262"/>
    </source>
</evidence>
<keyword evidence="2" id="KW-1003">Cell membrane</keyword>
<reference evidence="11 12" key="1">
    <citation type="submission" date="2020-08" db="EMBL/GenBank/DDBJ databases">
        <authorList>
            <person name="Hejnol A."/>
        </authorList>
    </citation>
    <scope>NUCLEOTIDE SEQUENCE [LARGE SCALE GENOMIC DNA]</scope>
</reference>
<dbReference type="InterPro" id="IPR017452">
    <property type="entry name" value="GPCR_Rhodpsn_7TM"/>
</dbReference>
<keyword evidence="4 9" id="KW-1133">Transmembrane helix</keyword>
<dbReference type="PROSITE" id="PS00237">
    <property type="entry name" value="G_PROTEIN_RECEP_F1_1"/>
    <property type="match status" value="1"/>
</dbReference>
<name>A0A7I8VZB7_9ANNE</name>
<sequence length="101" mass="11443">MGVADLSCGLLSVAPSIVSAVIERWPYGMIWCQVSGIIHSSSVTTSMYTVVLVSLDRYFAIVHSIKYRQIVTLRRIRIAIFVMWMLNLCALAKFDIFGFMY</sequence>
<accession>A0A7I8VZB7</accession>
<keyword evidence="3 9" id="KW-0812">Transmembrane</keyword>
<dbReference type="PANTHER" id="PTHR24249">
    <property type="entry name" value="HISTAMINE RECEPTOR-RELATED G-PROTEIN COUPLED RECEPTOR"/>
    <property type="match status" value="1"/>
</dbReference>
<evidence type="ECO:0000256" key="4">
    <source>
        <dbReference type="ARBA" id="ARBA00022989"/>
    </source>
</evidence>
<dbReference type="InterPro" id="IPR000276">
    <property type="entry name" value="GPCR_Rhodpsn"/>
</dbReference>
<dbReference type="EMBL" id="CAJFCJ010000014">
    <property type="protein sequence ID" value="CAD5121262.1"/>
    <property type="molecule type" value="Genomic_DNA"/>
</dbReference>
<evidence type="ECO:0000256" key="8">
    <source>
        <dbReference type="ARBA" id="ARBA00023224"/>
    </source>
</evidence>
<dbReference type="GO" id="GO:0005886">
    <property type="term" value="C:plasma membrane"/>
    <property type="evidence" value="ECO:0007669"/>
    <property type="project" value="UniProtKB-SubCell"/>
</dbReference>